<comment type="caution">
    <text evidence="3">The sequence shown here is derived from an EMBL/GenBank/DDBJ whole genome shotgun (WGS) entry which is preliminary data.</text>
</comment>
<dbReference type="CDD" id="cd14014">
    <property type="entry name" value="STKc_PknB_like"/>
    <property type="match status" value="1"/>
</dbReference>
<dbReference type="OrthoDB" id="5381201at2"/>
<dbReference type="SMART" id="SM00220">
    <property type="entry name" value="S_TKc"/>
    <property type="match status" value="1"/>
</dbReference>
<dbReference type="Proteomes" id="UP000315369">
    <property type="component" value="Unassembled WGS sequence"/>
</dbReference>
<dbReference type="InterPro" id="IPR000719">
    <property type="entry name" value="Prot_kinase_dom"/>
</dbReference>
<organism evidence="3 4">
    <name type="scientific">Myxococcus llanfairpwllgwyngyllgogerychwyrndrobwllllantysiliogogogochensis</name>
    <dbReference type="NCBI Taxonomy" id="2590453"/>
    <lineage>
        <taxon>Bacteria</taxon>
        <taxon>Pseudomonadati</taxon>
        <taxon>Myxococcota</taxon>
        <taxon>Myxococcia</taxon>
        <taxon>Myxococcales</taxon>
        <taxon>Cystobacterineae</taxon>
        <taxon>Myxococcaceae</taxon>
        <taxon>Myxococcus</taxon>
    </lineage>
</organism>
<dbReference type="GO" id="GO:0005524">
    <property type="term" value="F:ATP binding"/>
    <property type="evidence" value="ECO:0007669"/>
    <property type="project" value="UniProtKB-UniRule"/>
</dbReference>
<dbReference type="InterPro" id="IPR051681">
    <property type="entry name" value="Ser/Thr_Kinases-Pseudokinases"/>
</dbReference>
<dbReference type="PROSITE" id="PS50011">
    <property type="entry name" value="PROTEIN_KINASE_DOM"/>
    <property type="match status" value="1"/>
</dbReference>
<protein>
    <submittedName>
        <fullName evidence="3">Serine/threonine protein kinase</fullName>
    </submittedName>
</protein>
<dbReference type="EMBL" id="VIFM01000040">
    <property type="protein sequence ID" value="TQF15605.1"/>
    <property type="molecule type" value="Genomic_DNA"/>
</dbReference>
<evidence type="ECO:0000313" key="4">
    <source>
        <dbReference type="Proteomes" id="UP000315369"/>
    </source>
</evidence>
<dbReference type="Gene3D" id="3.30.200.20">
    <property type="entry name" value="Phosphorylase Kinase, domain 1"/>
    <property type="match status" value="1"/>
</dbReference>
<keyword evidence="3" id="KW-0418">Kinase</keyword>
<evidence type="ECO:0000313" key="3">
    <source>
        <dbReference type="EMBL" id="TQF15605.1"/>
    </source>
</evidence>
<name>A0A540X2X2_9BACT</name>
<dbReference type="Gene3D" id="1.10.510.10">
    <property type="entry name" value="Transferase(Phosphotransferase) domain 1"/>
    <property type="match status" value="1"/>
</dbReference>
<keyword evidence="1" id="KW-0547">Nucleotide-binding</keyword>
<dbReference type="InterPro" id="IPR011009">
    <property type="entry name" value="Kinase-like_dom_sf"/>
</dbReference>
<keyword evidence="3" id="KW-0808">Transferase</keyword>
<dbReference type="PANTHER" id="PTHR44329">
    <property type="entry name" value="SERINE/THREONINE-PROTEIN KINASE TNNI3K-RELATED"/>
    <property type="match status" value="1"/>
</dbReference>
<keyword evidence="3" id="KW-0723">Serine/threonine-protein kinase</keyword>
<gene>
    <name evidence="3" type="ORF">FJV41_12725</name>
</gene>
<dbReference type="Pfam" id="PF00069">
    <property type="entry name" value="Pkinase"/>
    <property type="match status" value="1"/>
</dbReference>
<dbReference type="GO" id="GO:0004674">
    <property type="term" value="F:protein serine/threonine kinase activity"/>
    <property type="evidence" value="ECO:0007669"/>
    <property type="project" value="UniProtKB-KW"/>
</dbReference>
<dbReference type="InterPro" id="IPR017441">
    <property type="entry name" value="Protein_kinase_ATP_BS"/>
</dbReference>
<keyword evidence="1" id="KW-0067">ATP-binding</keyword>
<evidence type="ECO:0000256" key="1">
    <source>
        <dbReference type="PROSITE-ProRule" id="PRU10141"/>
    </source>
</evidence>
<dbReference type="SUPFAM" id="SSF56112">
    <property type="entry name" value="Protein kinase-like (PK-like)"/>
    <property type="match status" value="1"/>
</dbReference>
<feature type="binding site" evidence="1">
    <location>
        <position position="29"/>
    </location>
    <ligand>
        <name>ATP</name>
        <dbReference type="ChEBI" id="CHEBI:30616"/>
    </ligand>
</feature>
<evidence type="ECO:0000259" key="2">
    <source>
        <dbReference type="PROSITE" id="PS50011"/>
    </source>
</evidence>
<dbReference type="AlphaFoldDB" id="A0A540X2X2"/>
<reference evidence="3 4" key="1">
    <citation type="submission" date="2019-06" db="EMBL/GenBank/DDBJ databases">
        <authorList>
            <person name="Livingstone P."/>
            <person name="Whitworth D."/>
        </authorList>
    </citation>
    <scope>NUCLEOTIDE SEQUENCE [LARGE SCALE GENOMIC DNA]</scope>
    <source>
        <strain evidence="3 4">AM401</strain>
    </source>
</reference>
<keyword evidence="4" id="KW-1185">Reference proteome</keyword>
<feature type="domain" description="Protein kinase" evidence="2">
    <location>
        <begin position="1"/>
        <end position="289"/>
    </location>
</feature>
<sequence>MEQLGRGAHGTVYRAVSMGSGEPCPCALKLSATPQDPRFQREVELLGLLHHPSVPRLLGHGTWVSPEGRPHPYLAMELVDGPSLYSWARLVPSTPRRVLRVLAALARALEAVHAVGGVHRDVKGTNVLVRSADEHVFLTDFGSSTHRGASRLTWREPPPGTSAYRSPEAWRFVTETSPSRDDPYTAGPADDVFALGVSAYRLVTEQYPASCDPRDAASRCWYDTSDKATGARPPHALNPRCPDELSRLITRMLSLQPAARGSARELGEALEQAARELGPKADAQLHLWKLPPVRRRVVPLTWRPWLAAVGLCCALGSGAIWRWRTVSDSKSLEAWTEANQHMGDADTVAVGDSAMTSPVSALDLPSIWMTLATDMPTTPFPGQLRPDSSGRCPRRSQVALRGGCWLKLDVPLKDCDDDSYVYKGACYSPVFPPPRPATSNPATRDGGF</sequence>
<accession>A0A540X2X2</accession>
<proteinExistence type="predicted"/>
<dbReference type="PROSITE" id="PS00107">
    <property type="entry name" value="PROTEIN_KINASE_ATP"/>
    <property type="match status" value="1"/>
</dbReference>